<evidence type="ECO:0000259" key="1">
    <source>
        <dbReference type="PROSITE" id="PS50181"/>
    </source>
</evidence>
<reference evidence="2 3" key="1">
    <citation type="journal article" date="2017" name="Curr. Biol.">
        <title>The Evolution of Venom by Co-option of Single-Copy Genes.</title>
        <authorList>
            <person name="Martinson E.O."/>
            <person name="Mrinalini"/>
            <person name="Kelkar Y.D."/>
            <person name="Chang C.H."/>
            <person name="Werren J.H."/>
        </authorList>
    </citation>
    <scope>NUCLEOTIDE SEQUENCE [LARGE SCALE GENOMIC DNA]</scope>
    <source>
        <strain evidence="2 3">Alberta</strain>
        <tissue evidence="2">Whole body</tissue>
    </source>
</reference>
<dbReference type="InterPro" id="IPR001810">
    <property type="entry name" value="F-box_dom"/>
</dbReference>
<gene>
    <name evidence="2" type="ORF">TSAR_003567</name>
</gene>
<keyword evidence="3" id="KW-1185">Reference proteome</keyword>
<name>A0A232FDA2_9HYME</name>
<dbReference type="PANTHER" id="PTHR13252:SF1">
    <property type="entry name" value="DAMPENED, ISOFORM A"/>
    <property type="match status" value="1"/>
</dbReference>
<accession>A0A232FDA2</accession>
<dbReference type="SMART" id="SM00256">
    <property type="entry name" value="FBOX"/>
    <property type="match status" value="1"/>
</dbReference>
<dbReference type="InterPro" id="IPR039719">
    <property type="entry name" value="FBXO28"/>
</dbReference>
<dbReference type="Gene3D" id="1.20.1280.50">
    <property type="match status" value="1"/>
</dbReference>
<evidence type="ECO:0000313" key="3">
    <source>
        <dbReference type="Proteomes" id="UP000215335"/>
    </source>
</evidence>
<dbReference type="PANTHER" id="PTHR13252">
    <property type="entry name" value="F-BOX ONLY PROTEIN 28"/>
    <property type="match status" value="1"/>
</dbReference>
<dbReference type="Pfam" id="PF12937">
    <property type="entry name" value="F-box-like"/>
    <property type="match status" value="1"/>
</dbReference>
<evidence type="ECO:0000313" key="2">
    <source>
        <dbReference type="EMBL" id="OXU28784.1"/>
    </source>
</evidence>
<dbReference type="GO" id="GO:0005634">
    <property type="term" value="C:nucleus"/>
    <property type="evidence" value="ECO:0007669"/>
    <property type="project" value="TreeGrafter"/>
</dbReference>
<dbReference type="SUPFAM" id="SSF81383">
    <property type="entry name" value="F-box domain"/>
    <property type="match status" value="1"/>
</dbReference>
<dbReference type="Proteomes" id="UP000215335">
    <property type="component" value="Unassembled WGS sequence"/>
</dbReference>
<sequence length="217" mass="25145">IICHIFRNGVNGYMVQMRLYDHTNSLGWNRNYLSNDPLNTKIDIHNMHILFLPEEMLFQILSLLNFETIGKLRSVCREFNKVCCSILNAGYTKLQDKVKERYECISHMPRQVPMKCDKQIIMFLSAELHKLHSIFKTHIEENCCCFFSGSFLDDAYTLLEMSKSNAVVNVTAGSYEGTDPFAIMNKLFVLNNKLLDYLSHCDHYRTSIRNDPAAIKS</sequence>
<organism evidence="2 3">
    <name type="scientific">Trichomalopsis sarcophagae</name>
    <dbReference type="NCBI Taxonomy" id="543379"/>
    <lineage>
        <taxon>Eukaryota</taxon>
        <taxon>Metazoa</taxon>
        <taxon>Ecdysozoa</taxon>
        <taxon>Arthropoda</taxon>
        <taxon>Hexapoda</taxon>
        <taxon>Insecta</taxon>
        <taxon>Pterygota</taxon>
        <taxon>Neoptera</taxon>
        <taxon>Endopterygota</taxon>
        <taxon>Hymenoptera</taxon>
        <taxon>Apocrita</taxon>
        <taxon>Proctotrupomorpha</taxon>
        <taxon>Chalcidoidea</taxon>
        <taxon>Pteromalidae</taxon>
        <taxon>Pteromalinae</taxon>
        <taxon>Trichomalopsis</taxon>
    </lineage>
</organism>
<comment type="caution">
    <text evidence="2">The sequence shown here is derived from an EMBL/GenBank/DDBJ whole genome shotgun (WGS) entry which is preliminary data.</text>
</comment>
<proteinExistence type="predicted"/>
<dbReference type="EMBL" id="NNAY01000380">
    <property type="protein sequence ID" value="OXU28784.1"/>
    <property type="molecule type" value="Genomic_DNA"/>
</dbReference>
<dbReference type="PROSITE" id="PS50181">
    <property type="entry name" value="FBOX"/>
    <property type="match status" value="1"/>
</dbReference>
<protein>
    <recommendedName>
        <fullName evidence="1">F-box domain-containing protein</fullName>
    </recommendedName>
</protein>
<feature type="non-terminal residue" evidence="2">
    <location>
        <position position="1"/>
    </location>
</feature>
<dbReference type="AlphaFoldDB" id="A0A232FDA2"/>
<dbReference type="GO" id="GO:0003713">
    <property type="term" value="F:transcription coactivator activity"/>
    <property type="evidence" value="ECO:0007669"/>
    <property type="project" value="TreeGrafter"/>
</dbReference>
<feature type="domain" description="F-box" evidence="1">
    <location>
        <begin position="46"/>
        <end position="94"/>
    </location>
</feature>
<dbReference type="InterPro" id="IPR036047">
    <property type="entry name" value="F-box-like_dom_sf"/>
</dbReference>